<keyword evidence="22" id="KW-1133">Transmembrane helix</keyword>
<dbReference type="EC" id="3.6.1.56" evidence="11"/>
<proteinExistence type="inferred from homology"/>
<evidence type="ECO:0000256" key="20">
    <source>
        <dbReference type="ARBA" id="ARBA00049032"/>
    </source>
</evidence>
<keyword evidence="22" id="KW-0812">Transmembrane</keyword>
<comment type="catalytic activity">
    <reaction evidence="8">
        <text>2-oxo-dATP + H2O = 2-oxo-dAMP + diphosphate + H(+)</text>
        <dbReference type="Rhea" id="RHEA:31583"/>
        <dbReference type="ChEBI" id="CHEBI:15377"/>
        <dbReference type="ChEBI" id="CHEBI:15378"/>
        <dbReference type="ChEBI" id="CHEBI:33019"/>
        <dbReference type="ChEBI" id="CHEBI:63212"/>
        <dbReference type="ChEBI" id="CHEBI:77897"/>
        <dbReference type="EC" id="3.6.1.56"/>
    </reaction>
    <physiologicalReaction direction="left-to-right" evidence="8">
        <dbReference type="Rhea" id="RHEA:31584"/>
    </physiologicalReaction>
</comment>
<dbReference type="SUPFAM" id="SSF55811">
    <property type="entry name" value="Nudix"/>
    <property type="match status" value="1"/>
</dbReference>
<dbReference type="InterPro" id="IPR015797">
    <property type="entry name" value="NUDIX_hydrolase-like_dom_sf"/>
</dbReference>
<dbReference type="PANTHER" id="PTHR43758:SF2">
    <property type="entry name" value="OXIDIZED PURINE NUCLEOSIDE TRIPHOSPHATE HYDROLASE"/>
    <property type="match status" value="1"/>
</dbReference>
<comment type="catalytic activity">
    <reaction evidence="7">
        <text>8-oxo-dATP + H2O = 8-oxo-dAMP + diphosphate + H(+)</text>
        <dbReference type="Rhea" id="RHEA:65396"/>
        <dbReference type="ChEBI" id="CHEBI:15377"/>
        <dbReference type="ChEBI" id="CHEBI:15378"/>
        <dbReference type="ChEBI" id="CHEBI:33019"/>
        <dbReference type="ChEBI" id="CHEBI:71361"/>
        <dbReference type="ChEBI" id="CHEBI:172871"/>
    </reaction>
    <physiologicalReaction direction="left-to-right" evidence="7">
        <dbReference type="Rhea" id="RHEA:65397"/>
    </physiologicalReaction>
</comment>
<dbReference type="EMBL" id="JACHVQ010000002">
    <property type="protein sequence ID" value="MBB2893413.1"/>
    <property type="molecule type" value="Genomic_DNA"/>
</dbReference>
<evidence type="ECO:0000256" key="16">
    <source>
        <dbReference type="ARBA" id="ARBA00031927"/>
    </source>
</evidence>
<dbReference type="Gene3D" id="3.90.79.10">
    <property type="entry name" value="Nucleoside Triphosphate Pyrophosphohydrolase"/>
    <property type="match status" value="1"/>
</dbReference>
<keyword evidence="4" id="KW-0479">Metal-binding</keyword>
<name>A0A839NB07_9MICO</name>
<keyword evidence="22" id="KW-0472">Membrane</keyword>
<dbReference type="GO" id="GO:0008828">
    <property type="term" value="F:dATP diphosphatase activity"/>
    <property type="evidence" value="ECO:0007669"/>
    <property type="project" value="UniProtKB-EC"/>
</dbReference>
<evidence type="ECO:0000256" key="17">
    <source>
        <dbReference type="ARBA" id="ARBA00032071"/>
    </source>
</evidence>
<keyword evidence="25" id="KW-1185">Reference proteome</keyword>
<comment type="cofactor">
    <cofactor evidence="1">
        <name>Mg(2+)</name>
        <dbReference type="ChEBI" id="CHEBI:18420"/>
    </cofactor>
</comment>
<dbReference type="AlphaFoldDB" id="A0A839NB07"/>
<dbReference type="GO" id="GO:0008413">
    <property type="term" value="F:8-oxo-7,8-dihydroguanosine triphosphate pyrophosphatase activity"/>
    <property type="evidence" value="ECO:0007669"/>
    <property type="project" value="InterPro"/>
</dbReference>
<evidence type="ECO:0000256" key="9">
    <source>
        <dbReference type="ARBA" id="ARBA00024486"/>
    </source>
</evidence>
<comment type="catalytic activity">
    <reaction evidence="19">
        <text>O(6)-methyl-dGTP + H2O = O(6)-methyl-dGMP + diphosphate + H(+)</text>
        <dbReference type="Rhea" id="RHEA:67600"/>
        <dbReference type="ChEBI" id="CHEBI:15377"/>
        <dbReference type="ChEBI" id="CHEBI:15378"/>
        <dbReference type="ChEBI" id="CHEBI:33019"/>
        <dbReference type="ChEBI" id="CHEBI:169974"/>
        <dbReference type="ChEBI" id="CHEBI:169975"/>
    </reaction>
    <physiologicalReaction direction="left-to-right" evidence="19">
        <dbReference type="Rhea" id="RHEA:67601"/>
    </physiologicalReaction>
</comment>
<evidence type="ECO:0000313" key="25">
    <source>
        <dbReference type="Proteomes" id="UP000559182"/>
    </source>
</evidence>
<organism evidence="24 25">
    <name type="scientific">Flexivirga oryzae</name>
    <dbReference type="NCBI Taxonomy" id="1794944"/>
    <lineage>
        <taxon>Bacteria</taxon>
        <taxon>Bacillati</taxon>
        <taxon>Actinomycetota</taxon>
        <taxon>Actinomycetes</taxon>
        <taxon>Micrococcales</taxon>
        <taxon>Dermacoccaceae</taxon>
        <taxon>Flexivirga</taxon>
    </lineage>
</organism>
<comment type="function">
    <text evidence="21">Oxidized purine nucleoside triphosphate hydrolase which is a prominent sanitizer of the oxidized nucleotide pool. Catalyzes the hydrolysis of 2-oxo-dATP (2-hydroxy-dATP) into 2-oxo-dAMP. Also has a significant hydrolase activity toward 2-oxo-ATP, 8-oxo-dGTP and 8-oxo-dATP. Through the hydrolysis of oxidized purine nucleoside triphosphates, prevents their incorporation into DNA and the subsequent transversions A:T to C:G and G:C to T:A. Also catalyzes the hydrolysis of methylated purine nucleoside triphosphate preventing their integration into DNA. Through this antimutagenic activity protects cells from oxidative stress.</text>
</comment>
<comment type="similarity">
    <text evidence="2">Belongs to the Nudix hydrolase family.</text>
</comment>
<evidence type="ECO:0000259" key="23">
    <source>
        <dbReference type="PROSITE" id="PS51462"/>
    </source>
</evidence>
<evidence type="ECO:0000256" key="1">
    <source>
        <dbReference type="ARBA" id="ARBA00001946"/>
    </source>
</evidence>
<evidence type="ECO:0000256" key="11">
    <source>
        <dbReference type="ARBA" id="ARBA00026103"/>
    </source>
</evidence>
<comment type="catalytic activity">
    <reaction evidence="9">
        <text>8-oxo-dGTP + H2O = 8-oxo-dGMP + diphosphate + H(+)</text>
        <dbReference type="Rhea" id="RHEA:31575"/>
        <dbReference type="ChEBI" id="CHEBI:15377"/>
        <dbReference type="ChEBI" id="CHEBI:15378"/>
        <dbReference type="ChEBI" id="CHEBI:33019"/>
        <dbReference type="ChEBI" id="CHEBI:63224"/>
        <dbReference type="ChEBI" id="CHEBI:77896"/>
    </reaction>
    <physiologicalReaction direction="left-to-right" evidence="9">
        <dbReference type="Rhea" id="RHEA:31576"/>
    </physiologicalReaction>
</comment>
<dbReference type="GO" id="GO:0042262">
    <property type="term" value="P:DNA protection"/>
    <property type="evidence" value="ECO:0007669"/>
    <property type="project" value="InterPro"/>
</dbReference>
<evidence type="ECO:0000256" key="10">
    <source>
        <dbReference type="ARBA" id="ARBA00024596"/>
    </source>
</evidence>
<dbReference type="PROSITE" id="PS51462">
    <property type="entry name" value="NUDIX"/>
    <property type="match status" value="1"/>
</dbReference>
<evidence type="ECO:0000313" key="24">
    <source>
        <dbReference type="EMBL" id="MBB2893413.1"/>
    </source>
</evidence>
<reference evidence="24 25" key="1">
    <citation type="submission" date="2020-08" db="EMBL/GenBank/DDBJ databases">
        <title>Sequencing the genomes of 1000 actinobacteria strains.</title>
        <authorList>
            <person name="Klenk H.-P."/>
        </authorList>
    </citation>
    <scope>NUCLEOTIDE SEQUENCE [LARGE SCALE GENOMIC DNA]</scope>
    <source>
        <strain evidence="24 25">DSM 105369</strain>
    </source>
</reference>
<dbReference type="PANTHER" id="PTHR43758">
    <property type="entry name" value="7,8-DIHYDRO-8-OXOGUANINE TRIPHOSPHATASE"/>
    <property type="match status" value="1"/>
</dbReference>
<evidence type="ECO:0000256" key="15">
    <source>
        <dbReference type="ARBA" id="ARBA00030682"/>
    </source>
</evidence>
<dbReference type="PRINTS" id="PR01403">
    <property type="entry name" value="8OXTPHPHTASE"/>
</dbReference>
<evidence type="ECO:0000256" key="3">
    <source>
        <dbReference type="ARBA" id="ARBA00011245"/>
    </source>
</evidence>
<evidence type="ECO:0000256" key="8">
    <source>
        <dbReference type="ARBA" id="ARBA00024459"/>
    </source>
</evidence>
<dbReference type="Proteomes" id="UP000559182">
    <property type="component" value="Unassembled WGS sequence"/>
</dbReference>
<evidence type="ECO:0000256" key="4">
    <source>
        <dbReference type="ARBA" id="ARBA00022723"/>
    </source>
</evidence>
<dbReference type="Pfam" id="PF00293">
    <property type="entry name" value="NUDIX"/>
    <property type="match status" value="1"/>
</dbReference>
<keyword evidence="5 24" id="KW-0378">Hydrolase</keyword>
<dbReference type="InterPro" id="IPR000086">
    <property type="entry name" value="NUDIX_hydrolase_dom"/>
</dbReference>
<feature type="domain" description="Nudix hydrolase" evidence="23">
    <location>
        <begin position="25"/>
        <end position="158"/>
    </location>
</feature>
<comment type="catalytic activity">
    <reaction evidence="20">
        <text>N(6)-methyl-dATP + H2O = N(6)-methyl-dAMP + diphosphate + H(+)</text>
        <dbReference type="Rhea" id="RHEA:67604"/>
        <dbReference type="ChEBI" id="CHEBI:15377"/>
        <dbReference type="ChEBI" id="CHEBI:15378"/>
        <dbReference type="ChEBI" id="CHEBI:33019"/>
        <dbReference type="ChEBI" id="CHEBI:169976"/>
        <dbReference type="ChEBI" id="CHEBI:172872"/>
    </reaction>
    <physiologicalReaction direction="left-to-right" evidence="20">
        <dbReference type="Rhea" id="RHEA:67605"/>
    </physiologicalReaction>
</comment>
<evidence type="ECO:0000256" key="2">
    <source>
        <dbReference type="ARBA" id="ARBA00005582"/>
    </source>
</evidence>
<protein>
    <recommendedName>
        <fullName evidence="12">Oxidized purine nucleoside triphosphate hydrolase</fullName>
        <ecNumber evidence="11">3.6.1.56</ecNumber>
    </recommendedName>
    <alternativeName>
        <fullName evidence="16">2-hydroxy-dATP diphosphatase</fullName>
    </alternativeName>
    <alternativeName>
        <fullName evidence="15">7,8-dihydro-8-oxoguanine triphosphatase</fullName>
    </alternativeName>
    <alternativeName>
        <fullName evidence="14">8-oxo-dGTPase</fullName>
    </alternativeName>
    <alternativeName>
        <fullName evidence="17">Methylated purine nucleoside triphosphate hydrolase</fullName>
    </alternativeName>
    <alternativeName>
        <fullName evidence="13">Nucleoside diphosphate-linked moiety X motif 1</fullName>
    </alternativeName>
</protein>
<evidence type="ECO:0000256" key="22">
    <source>
        <dbReference type="SAM" id="Phobius"/>
    </source>
</evidence>
<comment type="catalytic activity">
    <reaction evidence="10">
        <text>2-oxo-ATP + H2O = 2-oxo-AMP + diphosphate + H(+)</text>
        <dbReference type="Rhea" id="RHEA:67392"/>
        <dbReference type="ChEBI" id="CHEBI:15377"/>
        <dbReference type="ChEBI" id="CHEBI:15378"/>
        <dbReference type="ChEBI" id="CHEBI:33019"/>
        <dbReference type="ChEBI" id="CHEBI:71395"/>
        <dbReference type="ChEBI" id="CHEBI:172878"/>
    </reaction>
    <physiologicalReaction direction="left-to-right" evidence="10">
        <dbReference type="Rhea" id="RHEA:67393"/>
    </physiologicalReaction>
</comment>
<evidence type="ECO:0000256" key="19">
    <source>
        <dbReference type="ARBA" id="ARBA00048894"/>
    </source>
</evidence>
<keyword evidence="6" id="KW-0460">Magnesium</keyword>
<dbReference type="CDD" id="cd03427">
    <property type="entry name" value="NUDIX_MTH1_Nudt1"/>
    <property type="match status" value="1"/>
</dbReference>
<comment type="caution">
    <text evidence="24">The sequence shown here is derived from an EMBL/GenBank/DDBJ whole genome shotgun (WGS) entry which is preliminary data.</text>
</comment>
<evidence type="ECO:0000256" key="18">
    <source>
        <dbReference type="ARBA" id="ARBA00048002"/>
    </source>
</evidence>
<evidence type="ECO:0000256" key="7">
    <source>
        <dbReference type="ARBA" id="ARBA00024448"/>
    </source>
</evidence>
<comment type="catalytic activity">
    <reaction evidence="18">
        <text>N(6)-methyl-ATP + H2O = N(6)-methyl-AMP + diphosphate + H(+)</text>
        <dbReference type="Rhea" id="RHEA:67608"/>
        <dbReference type="ChEBI" id="CHEBI:15377"/>
        <dbReference type="ChEBI" id="CHEBI:15378"/>
        <dbReference type="ChEBI" id="CHEBI:33019"/>
        <dbReference type="ChEBI" id="CHEBI:144842"/>
        <dbReference type="ChEBI" id="CHEBI:172873"/>
    </reaction>
    <physiologicalReaction direction="left-to-right" evidence="18">
        <dbReference type="Rhea" id="RHEA:67609"/>
    </physiologicalReaction>
</comment>
<sequence>MSTMLSSREARRLTHPGGSGMLAVMMTPMCLVFLLRDTPGGQEVLLGLKQRGFGTGRIVGIGGHVEPGETDLEAGVRETFEETGLRVAPADLYDAGRVVFRFPASPGTDMSVALYRTTTWTGELVASDELDPQWHPVAALPTDRMWDDSRIWLPHVLRGELIDADITYDRSGSLVAQVSLIVLPDPKPARSTISR</sequence>
<accession>A0A839NB07</accession>
<evidence type="ECO:0000256" key="14">
    <source>
        <dbReference type="ARBA" id="ARBA00030634"/>
    </source>
</evidence>
<dbReference type="GO" id="GO:0005737">
    <property type="term" value="C:cytoplasm"/>
    <property type="evidence" value="ECO:0007669"/>
    <property type="project" value="TreeGrafter"/>
</dbReference>
<evidence type="ECO:0000256" key="13">
    <source>
        <dbReference type="ARBA" id="ARBA00029673"/>
    </source>
</evidence>
<evidence type="ECO:0000256" key="21">
    <source>
        <dbReference type="ARBA" id="ARBA00053094"/>
    </source>
</evidence>
<evidence type="ECO:0000256" key="5">
    <source>
        <dbReference type="ARBA" id="ARBA00022801"/>
    </source>
</evidence>
<evidence type="ECO:0000256" key="12">
    <source>
        <dbReference type="ARBA" id="ARBA00026218"/>
    </source>
</evidence>
<evidence type="ECO:0000256" key="6">
    <source>
        <dbReference type="ARBA" id="ARBA00022842"/>
    </source>
</evidence>
<gene>
    <name evidence="24" type="ORF">FHU39_003431</name>
</gene>
<comment type="subunit">
    <text evidence="3">Monomer.</text>
</comment>
<dbReference type="GO" id="GO:0046872">
    <property type="term" value="F:metal ion binding"/>
    <property type="evidence" value="ECO:0007669"/>
    <property type="project" value="UniProtKB-KW"/>
</dbReference>
<feature type="transmembrane region" description="Helical" evidence="22">
    <location>
        <begin position="12"/>
        <end position="35"/>
    </location>
</feature>
<dbReference type="InterPro" id="IPR003563">
    <property type="entry name" value="8ODP"/>
</dbReference>